<gene>
    <name evidence="1" type="ORF">F4V91_15285</name>
</gene>
<dbReference type="RefSeq" id="WP_151043642.1">
    <property type="nucleotide sequence ID" value="NZ_VZUL01000002.1"/>
</dbReference>
<dbReference type="AlphaFoldDB" id="A0A6A1TS36"/>
<name>A0A6A1TS36_NEOGA</name>
<accession>A0A6A1TS36</accession>
<protein>
    <submittedName>
        <fullName evidence="1">Uncharacterized protein</fullName>
    </submittedName>
</protein>
<dbReference type="EMBL" id="VZUL01000002">
    <property type="protein sequence ID" value="KAB1087671.1"/>
    <property type="molecule type" value="Genomic_DNA"/>
</dbReference>
<organism evidence="1 2">
    <name type="scientific">Neorhizobium galegae</name>
    <name type="common">Rhizobium galegae</name>
    <dbReference type="NCBI Taxonomy" id="399"/>
    <lineage>
        <taxon>Bacteria</taxon>
        <taxon>Pseudomonadati</taxon>
        <taxon>Pseudomonadota</taxon>
        <taxon>Alphaproteobacteria</taxon>
        <taxon>Hyphomicrobiales</taxon>
        <taxon>Rhizobiaceae</taxon>
        <taxon>Rhizobium/Agrobacterium group</taxon>
        <taxon>Neorhizobium</taxon>
    </lineage>
</organism>
<evidence type="ECO:0000313" key="2">
    <source>
        <dbReference type="Proteomes" id="UP000386575"/>
    </source>
</evidence>
<sequence length="283" mass="31305">MTIVAVWREADALWCVADTRISRPMEKGSVNVTTDAGGKLFPLRITCRKEAFFQHGVLFMNRPHHDQKVGVAFAGNVTAATQTITTMVLVCQELHTEKDDQIPALCDVAFLLSRVSAQYAAHVRSATLDLSTRNLFSFVIFGFCPVAQELQAWMIEEEVKDEQTTVSVKRCSTSSETDVIVLGSQQARFRELLTEFRSNGRDEFDRSTRWPKLVVEKMVLESRGDVGGSVSIGLATKDGFENRWTSAPDVPGQPRGRRLLNGIDVDEIIGRIGPARVGGFGQA</sequence>
<dbReference type="Proteomes" id="UP000386575">
    <property type="component" value="Unassembled WGS sequence"/>
</dbReference>
<reference evidence="1 2" key="1">
    <citation type="submission" date="2019-09" db="EMBL/GenBank/DDBJ databases">
        <title>Genome sequencing of Ng87 strain.</title>
        <authorList>
            <person name="Karasev E.S."/>
            <person name="Andronov E."/>
        </authorList>
    </citation>
    <scope>NUCLEOTIDE SEQUENCE [LARGE SCALE GENOMIC DNA]</scope>
    <source>
        <strain evidence="1 2">Ng87</strain>
    </source>
</reference>
<evidence type="ECO:0000313" key="1">
    <source>
        <dbReference type="EMBL" id="KAB1087671.1"/>
    </source>
</evidence>
<proteinExistence type="predicted"/>
<comment type="caution">
    <text evidence="1">The sequence shown here is derived from an EMBL/GenBank/DDBJ whole genome shotgun (WGS) entry which is preliminary data.</text>
</comment>